<dbReference type="Proteomes" id="UP000582646">
    <property type="component" value="Unassembled WGS sequence"/>
</dbReference>
<protein>
    <submittedName>
        <fullName evidence="1">Uncharacterized protein</fullName>
    </submittedName>
</protein>
<proteinExistence type="predicted"/>
<sequence>MSPIDRLHIDLTIPPTEDDDQLSFGNERAFLELQDPQYIKALGARALVAAQRLLTLAYTARDVLQDWDEVPAARRKKIDLLNAVPNLIEDAQ</sequence>
<evidence type="ECO:0000313" key="2">
    <source>
        <dbReference type="Proteomes" id="UP000582646"/>
    </source>
</evidence>
<dbReference type="EMBL" id="JAAXOQ010000012">
    <property type="protein sequence ID" value="NKY18887.1"/>
    <property type="molecule type" value="Genomic_DNA"/>
</dbReference>
<reference evidence="1 2" key="1">
    <citation type="submission" date="2020-04" db="EMBL/GenBank/DDBJ databases">
        <title>MicrobeNet Type strains.</title>
        <authorList>
            <person name="Nicholson A.C."/>
        </authorList>
    </citation>
    <scope>NUCLEOTIDE SEQUENCE [LARGE SCALE GENOMIC DNA]</scope>
    <source>
        <strain evidence="1 2">DSM 44113</strain>
    </source>
</reference>
<dbReference type="AlphaFoldDB" id="A0A846X038"/>
<gene>
    <name evidence="1" type="ORF">HF999_10955</name>
</gene>
<evidence type="ECO:0000313" key="1">
    <source>
        <dbReference type="EMBL" id="NKY18887.1"/>
    </source>
</evidence>
<accession>A0A846X038</accession>
<organism evidence="1 2">
    <name type="scientific">Tsukamurella spumae</name>
    <dbReference type="NCBI Taxonomy" id="44753"/>
    <lineage>
        <taxon>Bacteria</taxon>
        <taxon>Bacillati</taxon>
        <taxon>Actinomycetota</taxon>
        <taxon>Actinomycetes</taxon>
        <taxon>Mycobacteriales</taxon>
        <taxon>Tsukamurellaceae</taxon>
        <taxon>Tsukamurella</taxon>
    </lineage>
</organism>
<keyword evidence="2" id="KW-1185">Reference proteome</keyword>
<comment type="caution">
    <text evidence="1">The sequence shown here is derived from an EMBL/GenBank/DDBJ whole genome shotgun (WGS) entry which is preliminary data.</text>
</comment>
<dbReference type="RefSeq" id="WP_168545912.1">
    <property type="nucleotide sequence ID" value="NZ_BAAAKS010000064.1"/>
</dbReference>
<name>A0A846X038_9ACTN</name>